<evidence type="ECO:0000256" key="3">
    <source>
        <dbReference type="ARBA" id="ARBA00022475"/>
    </source>
</evidence>
<feature type="transmembrane region" description="Helical" evidence="7">
    <location>
        <begin position="161"/>
        <end position="182"/>
    </location>
</feature>
<feature type="transmembrane region" description="Helical" evidence="7">
    <location>
        <begin position="318"/>
        <end position="338"/>
    </location>
</feature>
<gene>
    <name evidence="9" type="ORF">VC81_08885</name>
</gene>
<feature type="transmembrane region" description="Helical" evidence="7">
    <location>
        <begin position="75"/>
        <end position="94"/>
    </location>
</feature>
<feature type="transmembrane region" description="Helical" evidence="7">
    <location>
        <begin position="134"/>
        <end position="155"/>
    </location>
</feature>
<dbReference type="PROSITE" id="PS50850">
    <property type="entry name" value="MFS"/>
    <property type="match status" value="1"/>
</dbReference>
<dbReference type="OrthoDB" id="2414439at2"/>
<feature type="domain" description="Major facilitator superfamily (MFS) profile" evidence="8">
    <location>
        <begin position="9"/>
        <end position="445"/>
    </location>
</feature>
<keyword evidence="4 7" id="KW-0812">Transmembrane</keyword>
<dbReference type="Proteomes" id="UP000033491">
    <property type="component" value="Unassembled WGS sequence"/>
</dbReference>
<dbReference type="CDD" id="cd17321">
    <property type="entry name" value="MFS_MMR_MDR_like"/>
    <property type="match status" value="1"/>
</dbReference>
<dbReference type="InterPro" id="IPR036259">
    <property type="entry name" value="MFS_trans_sf"/>
</dbReference>
<dbReference type="GO" id="GO:0005886">
    <property type="term" value="C:plasma membrane"/>
    <property type="evidence" value="ECO:0007669"/>
    <property type="project" value="UniProtKB-SubCell"/>
</dbReference>
<dbReference type="Pfam" id="PF07690">
    <property type="entry name" value="MFS_1"/>
    <property type="match status" value="1"/>
</dbReference>
<evidence type="ECO:0000256" key="5">
    <source>
        <dbReference type="ARBA" id="ARBA00022989"/>
    </source>
</evidence>
<evidence type="ECO:0000313" key="9">
    <source>
        <dbReference type="EMBL" id="KJW12581.1"/>
    </source>
</evidence>
<evidence type="ECO:0000313" key="10">
    <source>
        <dbReference type="Proteomes" id="UP000033491"/>
    </source>
</evidence>
<evidence type="ECO:0000256" key="7">
    <source>
        <dbReference type="SAM" id="Phobius"/>
    </source>
</evidence>
<evidence type="ECO:0000256" key="1">
    <source>
        <dbReference type="ARBA" id="ARBA00004651"/>
    </source>
</evidence>
<dbReference type="GO" id="GO:0022857">
    <property type="term" value="F:transmembrane transporter activity"/>
    <property type="evidence" value="ECO:0007669"/>
    <property type="project" value="InterPro"/>
</dbReference>
<dbReference type="PATRIC" id="fig|216463.3.peg.897"/>
<evidence type="ECO:0000256" key="4">
    <source>
        <dbReference type="ARBA" id="ARBA00022692"/>
    </source>
</evidence>
<feature type="transmembrane region" description="Helical" evidence="7">
    <location>
        <begin position="100"/>
        <end position="122"/>
    </location>
</feature>
<feature type="transmembrane region" description="Helical" evidence="7">
    <location>
        <begin position="396"/>
        <end position="413"/>
    </location>
</feature>
<comment type="subcellular location">
    <subcellularLocation>
        <location evidence="1">Cell membrane</location>
        <topology evidence="1">Multi-pass membrane protein</topology>
    </subcellularLocation>
</comment>
<dbReference type="PANTHER" id="PTHR42718:SF46">
    <property type="entry name" value="BLR6921 PROTEIN"/>
    <property type="match status" value="1"/>
</dbReference>
<evidence type="ECO:0000259" key="8">
    <source>
        <dbReference type="PROSITE" id="PS50850"/>
    </source>
</evidence>
<dbReference type="Gene3D" id="1.20.1720.10">
    <property type="entry name" value="Multidrug resistance protein D"/>
    <property type="match status" value="1"/>
</dbReference>
<dbReference type="Gene3D" id="1.20.1250.20">
    <property type="entry name" value="MFS general substrate transporter like domains"/>
    <property type="match status" value="1"/>
</dbReference>
<dbReference type="RefSeq" id="WP_045807689.1">
    <property type="nucleotide sequence ID" value="NZ_JZCR01000019.1"/>
</dbReference>
<dbReference type="SUPFAM" id="SSF103473">
    <property type="entry name" value="MFS general substrate transporter"/>
    <property type="match status" value="1"/>
</dbReference>
<organism evidence="9 10">
    <name type="scientific">Levilactobacillus spicheri</name>
    <dbReference type="NCBI Taxonomy" id="216463"/>
    <lineage>
        <taxon>Bacteria</taxon>
        <taxon>Bacillati</taxon>
        <taxon>Bacillota</taxon>
        <taxon>Bacilli</taxon>
        <taxon>Lactobacillales</taxon>
        <taxon>Lactobacillaceae</taxon>
        <taxon>Levilactobacillus</taxon>
    </lineage>
</organism>
<protein>
    <submittedName>
        <fullName evidence="9">MFS transporter permease</fullName>
    </submittedName>
</protein>
<proteinExistence type="predicted"/>
<feature type="transmembrane region" description="Helical" evidence="7">
    <location>
        <begin position="7"/>
        <end position="32"/>
    </location>
</feature>
<feature type="transmembrane region" description="Helical" evidence="7">
    <location>
        <begin position="217"/>
        <end position="235"/>
    </location>
</feature>
<feature type="transmembrane region" description="Helical" evidence="7">
    <location>
        <begin position="256"/>
        <end position="276"/>
    </location>
</feature>
<dbReference type="InterPro" id="IPR011701">
    <property type="entry name" value="MFS"/>
</dbReference>
<evidence type="ECO:0000256" key="6">
    <source>
        <dbReference type="ARBA" id="ARBA00023136"/>
    </source>
</evidence>
<dbReference type="AlphaFoldDB" id="A0A0F3RRG1"/>
<feature type="transmembrane region" description="Helical" evidence="7">
    <location>
        <begin position="194"/>
        <end position="211"/>
    </location>
</feature>
<keyword evidence="2" id="KW-0813">Transport</keyword>
<feature type="transmembrane region" description="Helical" evidence="7">
    <location>
        <begin position="288"/>
        <end position="306"/>
    </location>
</feature>
<dbReference type="PRINTS" id="PR01036">
    <property type="entry name" value="TCRTETB"/>
</dbReference>
<sequence length="445" mass="47360">MRKQRFGIVLPIVLISYFMILLDNSVVFTSTVKISHDLQMGPQALAWVSTAYVLTFGGLQLLGGRLGDIFGRRRLFLMGLGLFTVSSLAVGFSVNGPMIIAMRAIQGIGSAVLAPTTLALLLDNYQGKMLQQGFNYYGMTAGLGSSLGLLIGGLIASLTSWRVGFLINVPVGVILFGLTLRYVKPGPATHHEALDIPGALFSVLGIAGIIYSINGEAYRLVALILGVLFLVLFVLQERRAVGPIMPLQLFRDPTRVGAYITRFFIIGMCFSFLYLAPQLMQNLYHYTPLQASIATLLMSVPQFVFATQVGRLSKHLSAAKIVVLAAAISVVAMVWIALVGVQRGFWLSLAAPLVLVGIGQAFAMSPLTTLGVAHATPDIAGAASGVINTFHQTGQSIGLAVVVALTANIGAFAPAFNTAAVVLAGYAVVALVAMLNVVRLERRTH</sequence>
<accession>A0A0F3RRG1</accession>
<reference evidence="9 10" key="1">
    <citation type="submission" date="2015-03" db="EMBL/GenBank/DDBJ databases">
        <authorList>
            <person name="Zheng J."/>
            <person name="Ganezle M."/>
        </authorList>
    </citation>
    <scope>NUCLEOTIDE SEQUENCE [LARGE SCALE GENOMIC DNA]</scope>
    <source>
        <strain evidence="9 10">LP38</strain>
    </source>
</reference>
<dbReference type="STRING" id="216463.VC81_08885"/>
<feature type="transmembrane region" description="Helical" evidence="7">
    <location>
        <begin position="44"/>
        <end position="63"/>
    </location>
</feature>
<name>A0A0F3RRG1_9LACO</name>
<dbReference type="EMBL" id="JZCR01000019">
    <property type="protein sequence ID" value="KJW12581.1"/>
    <property type="molecule type" value="Genomic_DNA"/>
</dbReference>
<evidence type="ECO:0000256" key="2">
    <source>
        <dbReference type="ARBA" id="ARBA00022448"/>
    </source>
</evidence>
<comment type="caution">
    <text evidence="9">The sequence shown here is derived from an EMBL/GenBank/DDBJ whole genome shotgun (WGS) entry which is preliminary data.</text>
</comment>
<feature type="transmembrane region" description="Helical" evidence="7">
    <location>
        <begin position="419"/>
        <end position="438"/>
    </location>
</feature>
<keyword evidence="6 7" id="KW-0472">Membrane</keyword>
<keyword evidence="3" id="KW-1003">Cell membrane</keyword>
<dbReference type="InterPro" id="IPR020846">
    <property type="entry name" value="MFS_dom"/>
</dbReference>
<keyword evidence="5 7" id="KW-1133">Transmembrane helix</keyword>
<dbReference type="PANTHER" id="PTHR42718">
    <property type="entry name" value="MAJOR FACILITATOR SUPERFAMILY MULTIDRUG TRANSPORTER MFSC"/>
    <property type="match status" value="1"/>
</dbReference>